<dbReference type="Proteomes" id="UP001164250">
    <property type="component" value="Chromosome 10"/>
</dbReference>
<evidence type="ECO:0000313" key="1">
    <source>
        <dbReference type="EMBL" id="KAJ0086901.1"/>
    </source>
</evidence>
<sequence length="429" mass="47295">MGDQTAEQNQVSTDSHPQGGSNSSYDGRLKTTRTTVWAASAHIITALIGSGVLSLAWATAQLGWIFGPIVMLLFSLVTCYTFTLFADAACHSSGKLASDEKKYTNYMDTLLKELDESMFKLISLVVYYISLFGVASGCTTESSASLKWVSVLVTAVTSFTYSLIGLCLSVAKVAAETGNFRGSLTGISIGTVTETQKIWRTFHAVGVIAYAYSYFIILIEIQDSMESPPLEVKKMKNASVISVGVTTLFYMLCGCFGYAAFGDSSPENLLTGLGFDKPFWILEIAKVAIFIHLVGAYQIYCRPLFEIGKDRFNKEIEISIPGFRSHKLKFGLVWRTIVVTLTSVMSMLLPFFNDGVGLLGALGFWPFTVYFPVEMYIREKKIKKWRKEWICLQILSFACFIISIAAATGSIAGFVLDLRSFKPFKFGTS</sequence>
<gene>
    <name evidence="1" type="ORF">Patl1_08281</name>
</gene>
<comment type="caution">
    <text evidence="1">The sequence shown here is derived from an EMBL/GenBank/DDBJ whole genome shotgun (WGS) entry which is preliminary data.</text>
</comment>
<name>A0ACC1AJN1_9ROSI</name>
<evidence type="ECO:0000313" key="2">
    <source>
        <dbReference type="Proteomes" id="UP001164250"/>
    </source>
</evidence>
<organism evidence="1 2">
    <name type="scientific">Pistacia atlantica</name>
    <dbReference type="NCBI Taxonomy" id="434234"/>
    <lineage>
        <taxon>Eukaryota</taxon>
        <taxon>Viridiplantae</taxon>
        <taxon>Streptophyta</taxon>
        <taxon>Embryophyta</taxon>
        <taxon>Tracheophyta</taxon>
        <taxon>Spermatophyta</taxon>
        <taxon>Magnoliopsida</taxon>
        <taxon>eudicotyledons</taxon>
        <taxon>Gunneridae</taxon>
        <taxon>Pentapetalae</taxon>
        <taxon>rosids</taxon>
        <taxon>malvids</taxon>
        <taxon>Sapindales</taxon>
        <taxon>Anacardiaceae</taxon>
        <taxon>Pistacia</taxon>
    </lineage>
</organism>
<dbReference type="EMBL" id="CM047906">
    <property type="protein sequence ID" value="KAJ0086901.1"/>
    <property type="molecule type" value="Genomic_DNA"/>
</dbReference>
<keyword evidence="2" id="KW-1185">Reference proteome</keyword>
<reference evidence="2" key="1">
    <citation type="journal article" date="2023" name="G3 (Bethesda)">
        <title>Genome assembly and association tests identify interacting loci associated with vigor, precocity, and sex in interspecific pistachio rootstocks.</title>
        <authorList>
            <person name="Palmer W."/>
            <person name="Jacygrad E."/>
            <person name="Sagayaradj S."/>
            <person name="Cavanaugh K."/>
            <person name="Han R."/>
            <person name="Bertier L."/>
            <person name="Beede B."/>
            <person name="Kafkas S."/>
            <person name="Golino D."/>
            <person name="Preece J."/>
            <person name="Michelmore R."/>
        </authorList>
    </citation>
    <scope>NUCLEOTIDE SEQUENCE [LARGE SCALE GENOMIC DNA]</scope>
</reference>
<proteinExistence type="predicted"/>
<accession>A0ACC1AJN1</accession>
<protein>
    <submittedName>
        <fullName evidence="1">Uncharacterized protein</fullName>
    </submittedName>
</protein>